<dbReference type="AlphaFoldDB" id="A0A2S2PXC1"/>
<evidence type="ECO:0000313" key="6">
    <source>
        <dbReference type="Proteomes" id="UP000694846"/>
    </source>
</evidence>
<evidence type="ECO:0000313" key="7">
    <source>
        <dbReference type="RefSeq" id="XP_025406636.1"/>
    </source>
</evidence>
<dbReference type="RefSeq" id="XP_025406636.1">
    <property type="nucleotide sequence ID" value="XM_025550851.1"/>
</dbReference>
<feature type="transmembrane region" description="Helical" evidence="4">
    <location>
        <begin position="6"/>
        <end position="24"/>
    </location>
</feature>
<dbReference type="EMBL" id="GGMS01000963">
    <property type="protein sequence ID" value="MBY70166.1"/>
    <property type="molecule type" value="Transcribed_RNA"/>
</dbReference>
<proteinExistence type="inferred from homology"/>
<dbReference type="PANTHER" id="PTHR12775:SF0">
    <property type="entry name" value="REPLICATION TERMINATION FACTOR 2"/>
    <property type="match status" value="1"/>
</dbReference>
<organism evidence="5">
    <name type="scientific">Sipha flava</name>
    <name type="common">yellow sugarcane aphid</name>
    <dbReference type="NCBI Taxonomy" id="143950"/>
    <lineage>
        <taxon>Eukaryota</taxon>
        <taxon>Metazoa</taxon>
        <taxon>Ecdysozoa</taxon>
        <taxon>Arthropoda</taxon>
        <taxon>Hexapoda</taxon>
        <taxon>Insecta</taxon>
        <taxon>Pterygota</taxon>
        <taxon>Neoptera</taxon>
        <taxon>Paraneoptera</taxon>
        <taxon>Hemiptera</taxon>
        <taxon>Sternorrhyncha</taxon>
        <taxon>Aphidomorpha</taxon>
        <taxon>Aphidoidea</taxon>
        <taxon>Aphididae</taxon>
        <taxon>Sipha</taxon>
    </lineage>
</organism>
<protein>
    <recommendedName>
        <fullName evidence="2">Replication termination factor 2</fullName>
    </recommendedName>
    <alternativeName>
        <fullName evidence="3">Replication termination factor 2 domain-containing protein 1</fullName>
    </alternativeName>
</protein>
<evidence type="ECO:0000256" key="2">
    <source>
        <dbReference type="ARBA" id="ARBA00015157"/>
    </source>
</evidence>
<evidence type="ECO:0000256" key="1">
    <source>
        <dbReference type="ARBA" id="ARBA00009885"/>
    </source>
</evidence>
<dbReference type="PANTHER" id="PTHR12775">
    <property type="entry name" value="PROTEIN C20ORF43 HOMOLOG"/>
    <property type="match status" value="1"/>
</dbReference>
<dbReference type="GeneID" id="112680673"/>
<name>A0A2S2PXC1_9HEMI</name>
<dbReference type="OrthoDB" id="247013at2759"/>
<dbReference type="Proteomes" id="UP000694846">
    <property type="component" value="Unplaced"/>
</dbReference>
<evidence type="ECO:0000313" key="5">
    <source>
        <dbReference type="EMBL" id="MBY70166.1"/>
    </source>
</evidence>
<accession>A0A2S2PXC1</accession>
<gene>
    <name evidence="7" type="primary">LOC112680673</name>
    <name evidence="5" type="ORF">g.34816</name>
</gene>
<dbReference type="GO" id="GO:0005634">
    <property type="term" value="C:nucleus"/>
    <property type="evidence" value="ECO:0007669"/>
    <property type="project" value="TreeGrafter"/>
</dbReference>
<reference evidence="7" key="2">
    <citation type="submission" date="2025-04" db="UniProtKB">
        <authorList>
            <consortium name="RefSeq"/>
        </authorList>
    </citation>
    <scope>IDENTIFICATION</scope>
    <source>
        <tissue evidence="7">Whole body</tissue>
    </source>
</reference>
<dbReference type="InterPro" id="IPR006735">
    <property type="entry name" value="Rtf2"/>
</dbReference>
<dbReference type="InterPro" id="IPR027799">
    <property type="entry name" value="Rtf2_RING-finger"/>
</dbReference>
<keyword evidence="4" id="KW-0812">Transmembrane</keyword>
<evidence type="ECO:0000256" key="4">
    <source>
        <dbReference type="SAM" id="Phobius"/>
    </source>
</evidence>
<keyword evidence="4" id="KW-0472">Membrane</keyword>
<dbReference type="Pfam" id="PF04641">
    <property type="entry name" value="Rtf2"/>
    <property type="match status" value="1"/>
</dbReference>
<evidence type="ECO:0000256" key="3">
    <source>
        <dbReference type="ARBA" id="ARBA00030367"/>
    </source>
</evidence>
<keyword evidence="6" id="KW-1185">Reference proteome</keyword>
<dbReference type="GO" id="GO:0006274">
    <property type="term" value="P:DNA replication termination"/>
    <property type="evidence" value="ECO:0007669"/>
    <property type="project" value="TreeGrafter"/>
</dbReference>
<keyword evidence="4" id="KW-1133">Transmembrane helix</keyword>
<sequence length="400" mass="45904">MVYHKNIIIAVVVIVVVFLSFRFYRRRRIFSLRSWVRYCHQLKLGVARAPRTVTDRLRFPLFLTSGFYLLTDSYYRSAMGCDGGTIPKRDELVRTKKKPEQKDKSSVQLYRWRNCQLTQESLRPPIVACGMGLLYNKESVLQHLVNKTPFPEASAHIKSLKDIKVLKLTPNPAFSGKAKSVGGYIDDISSPYICPLVGLEMNDRSKFCVLWKCGCVVSERGLKLGVDNKCINCVMEYEDDDVVILNPTDEDINLMRIRLAKRKDKIKSKKLKVKQEVIVKEEPVNQVNEEFPIIPSTNTVKTEHSSVKMEIKREDTNIKSELKVKKDQTKRLISSAAGSNSSVSVNCRKLEDPVYKKAKLTHSIAKDQTATNVYKSLFTSHEDDKNQTRAHWITYNPFYN</sequence>
<comment type="similarity">
    <text evidence="1">Belongs to the rtf2 family.</text>
</comment>
<dbReference type="CDD" id="cd16653">
    <property type="entry name" value="RING-like_Rtf2"/>
    <property type="match status" value="1"/>
</dbReference>
<reference evidence="5" key="1">
    <citation type="submission" date="2018-04" db="EMBL/GenBank/DDBJ databases">
        <title>Transcriptome assembly of Sipha flava.</title>
        <authorList>
            <person name="Scully E.D."/>
            <person name="Geib S.M."/>
            <person name="Palmer N.A."/>
            <person name="Koch K."/>
            <person name="Bradshaw J."/>
            <person name="Heng-Moss T."/>
            <person name="Sarath G."/>
        </authorList>
    </citation>
    <scope>NUCLEOTIDE SEQUENCE</scope>
</reference>